<sequence>MRFCRYLGSWQVPRVSFL</sequence>
<dbReference type="EMBL" id="HACA01029435">
    <property type="protein sequence ID" value="CDW46796.1"/>
    <property type="molecule type" value="Transcribed_RNA"/>
</dbReference>
<reference evidence="1" key="1">
    <citation type="submission" date="2014-05" db="EMBL/GenBank/DDBJ databases">
        <authorList>
            <person name="Chronopoulou M."/>
        </authorList>
    </citation>
    <scope>NUCLEOTIDE SEQUENCE</scope>
    <source>
        <tissue evidence="1">Whole organism</tissue>
    </source>
</reference>
<evidence type="ECO:0000313" key="1">
    <source>
        <dbReference type="EMBL" id="CDW46796.1"/>
    </source>
</evidence>
<accession>A0A0K2VA37</accession>
<protein>
    <submittedName>
        <fullName evidence="1">Uncharacterized protein</fullName>
    </submittedName>
</protein>
<dbReference type="AlphaFoldDB" id="A0A0K2VA37"/>
<proteinExistence type="predicted"/>
<organism evidence="1">
    <name type="scientific">Lepeophtheirus salmonis</name>
    <name type="common">Salmon louse</name>
    <name type="synonym">Caligus salmonis</name>
    <dbReference type="NCBI Taxonomy" id="72036"/>
    <lineage>
        <taxon>Eukaryota</taxon>
        <taxon>Metazoa</taxon>
        <taxon>Ecdysozoa</taxon>
        <taxon>Arthropoda</taxon>
        <taxon>Crustacea</taxon>
        <taxon>Multicrustacea</taxon>
        <taxon>Hexanauplia</taxon>
        <taxon>Copepoda</taxon>
        <taxon>Siphonostomatoida</taxon>
        <taxon>Caligidae</taxon>
        <taxon>Lepeophtheirus</taxon>
    </lineage>
</organism>
<name>A0A0K2VA37_LEPSM</name>